<accession>A0AAI9F266</accession>
<dbReference type="RefSeq" id="WP_007474703.1">
    <property type="nucleotide sequence ID" value="NZ_ABCJ01000005.1"/>
</dbReference>
<dbReference type="EMBL" id="CP040463">
    <property type="protein sequence ID" value="QCT94050.1"/>
    <property type="molecule type" value="Genomic_DNA"/>
</dbReference>
<dbReference type="Proteomes" id="UP000306825">
    <property type="component" value="Chromosome"/>
</dbReference>
<dbReference type="PROSITE" id="PS51257">
    <property type="entry name" value="PROKAR_LIPOPROTEIN"/>
    <property type="match status" value="1"/>
</dbReference>
<gene>
    <name evidence="1" type="ORF">CMTB2_08087</name>
    <name evidence="2" type="ORF">FE773_02305</name>
</gene>
<evidence type="ECO:0000313" key="3">
    <source>
        <dbReference type="Proteomes" id="UP000003288"/>
    </source>
</evidence>
<dbReference type="GO" id="GO:0043165">
    <property type="term" value="P:Gram-negative-bacterium-type cell outer membrane assembly"/>
    <property type="evidence" value="ECO:0007669"/>
    <property type="project" value="InterPro"/>
</dbReference>
<dbReference type="AlphaFoldDB" id="A0AAI9F266"/>
<evidence type="ECO:0000313" key="4">
    <source>
        <dbReference type="Proteomes" id="UP000306825"/>
    </source>
</evidence>
<dbReference type="Proteomes" id="UP000003288">
    <property type="component" value="Unassembled WGS sequence"/>
</dbReference>
<evidence type="ECO:0000313" key="1">
    <source>
        <dbReference type="EMBL" id="EDM23479.1"/>
    </source>
</evidence>
<reference evidence="1 3" key="1">
    <citation type="journal article" date="2011" name="Stand. Genomic Sci.">
        <title>Draft genome sequence of Caminibacter mediatlanticus strain TB-2, an epsilonproteobacterium isolated from a deep-sea hydrothermal vent.</title>
        <authorList>
            <person name="Giovannelli D."/>
            <person name="Ferriera S."/>
            <person name="Johnson J."/>
            <person name="Kravitz S."/>
            <person name="Perez-Rodriguez I."/>
            <person name="Ricci J."/>
            <person name="O'Brien C."/>
            <person name="Voordeckers J.W."/>
            <person name="Bini E."/>
            <person name="Vetriani C."/>
        </authorList>
    </citation>
    <scope>NUCLEOTIDE SEQUENCE [LARGE SCALE GENOMIC DNA]</scope>
    <source>
        <strain evidence="1 3">TB-2</strain>
    </source>
</reference>
<evidence type="ECO:0008006" key="5">
    <source>
        <dbReference type="Google" id="ProtNLM"/>
    </source>
</evidence>
<dbReference type="EMBL" id="ABCJ01000005">
    <property type="protein sequence ID" value="EDM23479.1"/>
    <property type="molecule type" value="Genomic_DNA"/>
</dbReference>
<name>A0AAI9F266_9BACT</name>
<organism evidence="1 3">
    <name type="scientific">Caminibacter mediatlanticus TB-2</name>
    <dbReference type="NCBI Taxonomy" id="391592"/>
    <lineage>
        <taxon>Bacteria</taxon>
        <taxon>Pseudomonadati</taxon>
        <taxon>Campylobacterota</taxon>
        <taxon>Epsilonproteobacteria</taxon>
        <taxon>Nautiliales</taxon>
        <taxon>Nautiliaceae</taxon>
        <taxon>Caminibacter</taxon>
    </lineage>
</organism>
<dbReference type="GO" id="GO:0019867">
    <property type="term" value="C:outer membrane"/>
    <property type="evidence" value="ECO:0007669"/>
    <property type="project" value="InterPro"/>
</dbReference>
<dbReference type="Pfam" id="PF04390">
    <property type="entry name" value="LptE"/>
    <property type="match status" value="1"/>
</dbReference>
<sequence>MKKIFLFSFFFFFIIGCGYKPSSVYQNKILGNKIKPIVEVDVKNPRETIFLKDALNDAIYTILNKNIDFENYDTIIKVNPNSSSLSILDYDENGYPYLYRSSVVLKVEIVDKNKKKYNYTVSGSYDFTISTNSVITDQTQLDAYKKASINALNKLFAKITKEGIEK</sequence>
<proteinExistence type="predicted"/>
<keyword evidence="4" id="KW-1185">Reference proteome</keyword>
<dbReference type="InterPro" id="IPR007485">
    <property type="entry name" value="LPS_assembly_LptE"/>
</dbReference>
<reference evidence="2 4" key="2">
    <citation type="submission" date="2019-05" db="EMBL/GenBank/DDBJ databases">
        <title>A comparative analysis of the Nautiliaceae.</title>
        <authorList>
            <person name="Grosche A."/>
            <person name="Smedile F."/>
            <person name="Vetriani C."/>
        </authorList>
    </citation>
    <scope>NUCLEOTIDE SEQUENCE [LARGE SCALE GENOMIC DNA]</scope>
    <source>
        <strain evidence="2 4">TB-2</strain>
    </source>
</reference>
<evidence type="ECO:0000313" key="2">
    <source>
        <dbReference type="EMBL" id="QCT94050.1"/>
    </source>
</evidence>
<protein>
    <recommendedName>
        <fullName evidence="5">Penicillin-binding protein</fullName>
    </recommendedName>
</protein>